<dbReference type="Proteomes" id="UP001230328">
    <property type="component" value="Unassembled WGS sequence"/>
</dbReference>
<proteinExistence type="predicted"/>
<gene>
    <name evidence="2" type="ORF">QF035_008836</name>
</gene>
<comment type="caution">
    <text evidence="2">The sequence shown here is derived from an EMBL/GenBank/DDBJ whole genome shotgun (WGS) entry which is preliminary data.</text>
</comment>
<name>A0ABU0T8V9_9ACTN</name>
<keyword evidence="3" id="KW-1185">Reference proteome</keyword>
<evidence type="ECO:0000256" key="1">
    <source>
        <dbReference type="SAM" id="MobiDB-lite"/>
    </source>
</evidence>
<feature type="region of interest" description="Disordered" evidence="1">
    <location>
        <begin position="35"/>
        <end position="62"/>
    </location>
</feature>
<sequence length="115" mass="12751">MFGDDMPMCTRNGVRIVGGMQLHNTYDNEPVTVTSGTDCARHRSTPYRRPGADGITRPTRSVHANGTDRYVNEWEGYHHVVVRTGPTGVCRYVHASELTTEEWSGQLAVSKEGNS</sequence>
<evidence type="ECO:0000313" key="3">
    <source>
        <dbReference type="Proteomes" id="UP001230328"/>
    </source>
</evidence>
<dbReference type="EMBL" id="JAUSZI010000002">
    <property type="protein sequence ID" value="MDQ1031254.1"/>
    <property type="molecule type" value="Genomic_DNA"/>
</dbReference>
<organism evidence="2 3">
    <name type="scientific">Streptomyces umbrinus</name>
    <dbReference type="NCBI Taxonomy" id="67370"/>
    <lineage>
        <taxon>Bacteria</taxon>
        <taxon>Bacillati</taxon>
        <taxon>Actinomycetota</taxon>
        <taxon>Actinomycetes</taxon>
        <taxon>Kitasatosporales</taxon>
        <taxon>Streptomycetaceae</taxon>
        <taxon>Streptomyces</taxon>
        <taxon>Streptomyces phaeochromogenes group</taxon>
    </lineage>
</organism>
<evidence type="ECO:0000313" key="2">
    <source>
        <dbReference type="EMBL" id="MDQ1031254.1"/>
    </source>
</evidence>
<reference evidence="2 3" key="1">
    <citation type="submission" date="2023-07" db="EMBL/GenBank/DDBJ databases">
        <title>Comparative genomics of wheat-associated soil bacteria to identify genetic determinants of phenazine resistance.</title>
        <authorList>
            <person name="Mouncey N."/>
        </authorList>
    </citation>
    <scope>NUCLEOTIDE SEQUENCE [LARGE SCALE GENOMIC DNA]</scope>
    <source>
        <strain evidence="2 3">V2I4</strain>
    </source>
</reference>
<accession>A0ABU0T8V9</accession>
<protein>
    <submittedName>
        <fullName evidence="2">Uncharacterized protein</fullName>
    </submittedName>
</protein>